<comment type="caution">
    <text evidence="3">The sequence shown here is derived from an EMBL/GenBank/DDBJ whole genome shotgun (WGS) entry which is preliminary data.</text>
</comment>
<dbReference type="Gene3D" id="3.30.530.20">
    <property type="match status" value="1"/>
</dbReference>
<accession>A0ABW5N699</accession>
<name>A0ABW5N699_9FLAO</name>
<evidence type="ECO:0000259" key="2">
    <source>
        <dbReference type="Pfam" id="PF08327"/>
    </source>
</evidence>
<evidence type="ECO:0000313" key="3">
    <source>
        <dbReference type="EMBL" id="MFD2590464.1"/>
    </source>
</evidence>
<keyword evidence="4" id="KW-1185">Reference proteome</keyword>
<reference evidence="4" key="1">
    <citation type="journal article" date="2019" name="Int. J. Syst. Evol. Microbiol.">
        <title>The Global Catalogue of Microorganisms (GCM) 10K type strain sequencing project: providing services to taxonomists for standard genome sequencing and annotation.</title>
        <authorList>
            <consortium name="The Broad Institute Genomics Platform"/>
            <consortium name="The Broad Institute Genome Sequencing Center for Infectious Disease"/>
            <person name="Wu L."/>
            <person name="Ma J."/>
        </authorList>
    </citation>
    <scope>NUCLEOTIDE SEQUENCE [LARGE SCALE GENOMIC DNA]</scope>
    <source>
        <strain evidence="4">KCTC 42423</strain>
    </source>
</reference>
<dbReference type="InterPro" id="IPR023393">
    <property type="entry name" value="START-like_dom_sf"/>
</dbReference>
<comment type="similarity">
    <text evidence="1">Belongs to the AHA1 family.</text>
</comment>
<evidence type="ECO:0000256" key="1">
    <source>
        <dbReference type="ARBA" id="ARBA00006817"/>
    </source>
</evidence>
<dbReference type="SUPFAM" id="SSF55961">
    <property type="entry name" value="Bet v1-like"/>
    <property type="match status" value="1"/>
</dbReference>
<protein>
    <submittedName>
        <fullName evidence="3">SRPBCC domain-containing protein</fullName>
    </submittedName>
</protein>
<gene>
    <name evidence="3" type="ORF">ACFSTE_06435</name>
</gene>
<dbReference type="EMBL" id="JBHULX010000004">
    <property type="protein sequence ID" value="MFD2590464.1"/>
    <property type="molecule type" value="Genomic_DNA"/>
</dbReference>
<dbReference type="Pfam" id="PF08327">
    <property type="entry name" value="AHSA1"/>
    <property type="match status" value="1"/>
</dbReference>
<proteinExistence type="inferred from homology"/>
<dbReference type="RefSeq" id="WP_378257540.1">
    <property type="nucleotide sequence ID" value="NZ_JBHSJV010000001.1"/>
</dbReference>
<dbReference type="Proteomes" id="UP001597459">
    <property type="component" value="Unassembled WGS sequence"/>
</dbReference>
<organism evidence="3 4">
    <name type="scientific">Aquimarina hainanensis</name>
    <dbReference type="NCBI Taxonomy" id="1578017"/>
    <lineage>
        <taxon>Bacteria</taxon>
        <taxon>Pseudomonadati</taxon>
        <taxon>Bacteroidota</taxon>
        <taxon>Flavobacteriia</taxon>
        <taxon>Flavobacteriales</taxon>
        <taxon>Flavobacteriaceae</taxon>
        <taxon>Aquimarina</taxon>
    </lineage>
</organism>
<dbReference type="InterPro" id="IPR013538">
    <property type="entry name" value="ASHA1/2-like_C"/>
</dbReference>
<evidence type="ECO:0000313" key="4">
    <source>
        <dbReference type="Proteomes" id="UP001597459"/>
    </source>
</evidence>
<feature type="domain" description="Activator of Hsp90 ATPase homologue 1/2-like C-terminal" evidence="2">
    <location>
        <begin position="17"/>
        <end position="142"/>
    </location>
</feature>
<sequence length="144" mass="16861">MDHSLKSERILTLRIDAKDLWKVLTESTYTKQYMLNCAVTSNWEAGDTIVWEGTYEGYEAFQKGKVIEIIPYEKIKYSTFDPNFGLEDIPKNYIHVSYLISSENDKTILKIINETFDGNYDRLHHINQGWEMVSDKIKKVVETL</sequence>